<keyword evidence="2" id="KW-1133">Transmembrane helix</keyword>
<feature type="compositionally biased region" description="Polar residues" evidence="1">
    <location>
        <begin position="1"/>
        <end position="18"/>
    </location>
</feature>
<dbReference type="EMBL" id="JAOTJC010000006">
    <property type="protein sequence ID" value="MCU7553943.1"/>
    <property type="molecule type" value="Genomic_DNA"/>
</dbReference>
<evidence type="ECO:0000256" key="2">
    <source>
        <dbReference type="SAM" id="Phobius"/>
    </source>
</evidence>
<dbReference type="InterPro" id="IPR020010">
    <property type="entry name" value="CHP03503"/>
</dbReference>
<keyword evidence="2" id="KW-0812">Transmembrane</keyword>
<sequence>MAVWTLSSVVHAQDTQSPPAGPENAPATRSEPAGTDAAQEAAPSPLTELGSEYQNSIELLRNRFRIDYKVDEITMVFFREYGSAPVVLVRPDGSKIFQSQAEGDGIFWYDADTFDMVNIKNPVPGPWQAVGRILPESRVMVLSDIALHAEPLPNIIFSGEILKSTAYLTNNGNPINYNQFRDVVELTIEMTSTNNPDYDNFGANDQLIATFEDNGRGMDEAPLDGTFTGQFNLSVPAGEWTPVFRVTTPMFTREQVDDPIRLYTNPVELDVELDGGGDGYHKLLIDVNRELVDIESLLVDGKVRFPNGDMQTFSITEPSSNAREHLIVAYEEGVFRVKLTAYGTTSEGRDFILDVPEYTFLAEAPEPEVVDPMLNEATDSQSTPDESVMTEPEVSIAEAETPPEQEEMGTGKLMTLLLVVNGTIIGIGIVVAVFIMLRRRRGIKSAPPMTGDAPPSSTAKSGMLDKLTGLFKKRTPADKH</sequence>
<evidence type="ECO:0000313" key="4">
    <source>
        <dbReference type="Proteomes" id="UP001209257"/>
    </source>
</evidence>
<accession>A0ABT2VM53</accession>
<organism evidence="3 4">
    <name type="scientific">Alteromonas salexigens</name>
    <dbReference type="NCBI Taxonomy" id="2982530"/>
    <lineage>
        <taxon>Bacteria</taxon>
        <taxon>Pseudomonadati</taxon>
        <taxon>Pseudomonadota</taxon>
        <taxon>Gammaproteobacteria</taxon>
        <taxon>Alteromonadales</taxon>
        <taxon>Alteromonadaceae</taxon>
        <taxon>Alteromonas/Salinimonas group</taxon>
        <taxon>Alteromonas</taxon>
    </lineage>
</organism>
<protein>
    <submittedName>
        <fullName evidence="3">TIGR03503 family protein</fullName>
    </submittedName>
</protein>
<name>A0ABT2VM53_9ALTE</name>
<gene>
    <name evidence="3" type="ORF">OCL06_04955</name>
</gene>
<keyword evidence="2" id="KW-0472">Membrane</keyword>
<dbReference type="NCBIfam" id="TIGR03503">
    <property type="entry name" value="TIGR03503 family protein"/>
    <property type="match status" value="1"/>
</dbReference>
<feature type="region of interest" description="Disordered" evidence="1">
    <location>
        <begin position="444"/>
        <end position="480"/>
    </location>
</feature>
<feature type="region of interest" description="Disordered" evidence="1">
    <location>
        <begin position="1"/>
        <end position="48"/>
    </location>
</feature>
<evidence type="ECO:0000313" key="3">
    <source>
        <dbReference type="EMBL" id="MCU7553943.1"/>
    </source>
</evidence>
<evidence type="ECO:0000256" key="1">
    <source>
        <dbReference type="SAM" id="MobiDB-lite"/>
    </source>
</evidence>
<reference evidence="4" key="1">
    <citation type="submission" date="2023-07" db="EMBL/GenBank/DDBJ databases">
        <title>Study on multiphase classification of strain Alteromonas salexigens isolated from the Yellow Sea.</title>
        <authorList>
            <person name="Sun L."/>
        </authorList>
    </citation>
    <scope>NUCLEOTIDE SEQUENCE [LARGE SCALE GENOMIC DNA]</scope>
    <source>
        <strain evidence="4">ASW11-19</strain>
    </source>
</reference>
<proteinExistence type="predicted"/>
<feature type="transmembrane region" description="Helical" evidence="2">
    <location>
        <begin position="413"/>
        <end position="437"/>
    </location>
</feature>
<keyword evidence="4" id="KW-1185">Reference proteome</keyword>
<comment type="caution">
    <text evidence="3">The sequence shown here is derived from an EMBL/GenBank/DDBJ whole genome shotgun (WGS) entry which is preliminary data.</text>
</comment>
<feature type="region of interest" description="Disordered" evidence="1">
    <location>
        <begin position="376"/>
        <end position="408"/>
    </location>
</feature>
<dbReference type="Proteomes" id="UP001209257">
    <property type="component" value="Unassembled WGS sequence"/>
</dbReference>